<evidence type="ECO:0000256" key="7">
    <source>
        <dbReference type="HAMAP-Rule" id="MF_00323"/>
    </source>
</evidence>
<comment type="function">
    <text evidence="7 8">Catalyzes the ferrous insertion into protoporphyrin IX.</text>
</comment>
<dbReference type="EMBL" id="JAIOIV010000094">
    <property type="protein sequence ID" value="MBZ0156867.1"/>
    <property type="molecule type" value="Genomic_DNA"/>
</dbReference>
<dbReference type="Pfam" id="PF00762">
    <property type="entry name" value="Ferrochelatase"/>
    <property type="match status" value="1"/>
</dbReference>
<evidence type="ECO:0000256" key="3">
    <source>
        <dbReference type="ARBA" id="ARBA00023133"/>
    </source>
</evidence>
<organism evidence="9 10">
    <name type="scientific">Candidatus Nitrobium versatile</name>
    <dbReference type="NCBI Taxonomy" id="2884831"/>
    <lineage>
        <taxon>Bacteria</taxon>
        <taxon>Pseudomonadati</taxon>
        <taxon>Nitrospirota</taxon>
        <taxon>Nitrospiria</taxon>
        <taxon>Nitrospirales</taxon>
        <taxon>Nitrospiraceae</taxon>
        <taxon>Candidatus Nitrobium</taxon>
    </lineage>
</organism>
<dbReference type="GO" id="GO:0004325">
    <property type="term" value="F:ferrochelatase activity"/>
    <property type="evidence" value="ECO:0007669"/>
    <property type="project" value="UniProtKB-UniRule"/>
</dbReference>
<dbReference type="InterPro" id="IPR033644">
    <property type="entry name" value="Ferrochelatase_C"/>
</dbReference>
<dbReference type="Proteomes" id="UP000705867">
    <property type="component" value="Unassembled WGS sequence"/>
</dbReference>
<dbReference type="InterPro" id="IPR033659">
    <property type="entry name" value="Ferrochelatase_N"/>
</dbReference>
<keyword evidence="7 8" id="KW-0963">Cytoplasm</keyword>
<comment type="catalytic activity">
    <reaction evidence="6">
        <text>Fe-coproporphyrin III + 2 H(+) = coproporphyrin III + Fe(2+)</text>
        <dbReference type="Rhea" id="RHEA:49572"/>
        <dbReference type="ChEBI" id="CHEBI:15378"/>
        <dbReference type="ChEBI" id="CHEBI:29033"/>
        <dbReference type="ChEBI" id="CHEBI:68438"/>
        <dbReference type="ChEBI" id="CHEBI:131725"/>
        <dbReference type="EC" id="4.99.1.9"/>
    </reaction>
    <physiologicalReaction direction="right-to-left" evidence="6">
        <dbReference type="Rhea" id="RHEA:49574"/>
    </physiologicalReaction>
</comment>
<dbReference type="EC" id="4.98.1.1" evidence="7 8"/>
<dbReference type="HAMAP" id="MF_00323">
    <property type="entry name" value="Ferrochelatase"/>
    <property type="match status" value="1"/>
</dbReference>
<evidence type="ECO:0000256" key="8">
    <source>
        <dbReference type="RuleBase" id="RU000607"/>
    </source>
</evidence>
<dbReference type="CDD" id="cd03411">
    <property type="entry name" value="Ferrochelatase_N"/>
    <property type="match status" value="1"/>
</dbReference>
<proteinExistence type="inferred from homology"/>
<comment type="subcellular location">
    <subcellularLocation>
        <location evidence="7 8">Cytoplasm</location>
    </subcellularLocation>
</comment>
<dbReference type="CDD" id="cd00419">
    <property type="entry name" value="Ferrochelatase_C"/>
    <property type="match status" value="1"/>
</dbReference>
<feature type="binding site" evidence="7">
    <location>
        <position position="285"/>
    </location>
    <ligand>
        <name>Fe(2+)</name>
        <dbReference type="ChEBI" id="CHEBI:29033"/>
    </ligand>
</feature>
<accession>A0A953J974</accession>
<keyword evidence="2 7" id="KW-0408">Iron</keyword>
<reference evidence="9" key="2">
    <citation type="submission" date="2021-08" db="EMBL/GenBank/DDBJ databases">
        <authorList>
            <person name="Dalcin Martins P."/>
        </authorList>
    </citation>
    <scope>NUCLEOTIDE SEQUENCE</scope>
    <source>
        <strain evidence="9">MAG_39</strain>
    </source>
</reference>
<dbReference type="PROSITE" id="PS00534">
    <property type="entry name" value="FERROCHELATASE"/>
    <property type="match status" value="1"/>
</dbReference>
<dbReference type="GO" id="GO:0005737">
    <property type="term" value="C:cytoplasm"/>
    <property type="evidence" value="ECO:0007669"/>
    <property type="project" value="UniProtKB-SubCell"/>
</dbReference>
<name>A0A953J974_9BACT</name>
<evidence type="ECO:0000313" key="9">
    <source>
        <dbReference type="EMBL" id="MBZ0156867.1"/>
    </source>
</evidence>
<keyword evidence="7" id="KW-0479">Metal-binding</keyword>
<dbReference type="NCBIfam" id="TIGR00109">
    <property type="entry name" value="hemH"/>
    <property type="match status" value="1"/>
</dbReference>
<evidence type="ECO:0000256" key="2">
    <source>
        <dbReference type="ARBA" id="ARBA00023004"/>
    </source>
</evidence>
<evidence type="ECO:0000256" key="6">
    <source>
        <dbReference type="ARBA" id="ARBA00024536"/>
    </source>
</evidence>
<keyword evidence="5 7" id="KW-0627">Porphyrin biosynthesis</keyword>
<dbReference type="PANTHER" id="PTHR11108">
    <property type="entry name" value="FERROCHELATASE"/>
    <property type="match status" value="1"/>
</dbReference>
<evidence type="ECO:0000256" key="4">
    <source>
        <dbReference type="ARBA" id="ARBA00023239"/>
    </source>
</evidence>
<comment type="caution">
    <text evidence="9">The sequence shown here is derived from an EMBL/GenBank/DDBJ whole genome shotgun (WGS) entry which is preliminary data.</text>
</comment>
<dbReference type="GO" id="GO:0006783">
    <property type="term" value="P:heme biosynthetic process"/>
    <property type="evidence" value="ECO:0007669"/>
    <property type="project" value="UniProtKB-UniRule"/>
</dbReference>
<comment type="pathway">
    <text evidence="7 8">Porphyrin-containing compound metabolism; protoheme biosynthesis; protoheme from protoporphyrin-IX: step 1/1.</text>
</comment>
<sequence>MLYCVTGILLLNLGGPDSLDAVGPFLSNLFSDRDIIRLGPPFLQKPLASIIVRIRLQKVKDAYARIGGKSPLPAITFAQAKALENHLNKRVPAGEGPDNRTLPVPLFPFRVYTGMRYWHPFIGDTVAEMHREGIGRVLVLSLYPHYSVATTGSSVKSFVEAIAKYPIEYRCVSSWFDHPGYIKALAESIRKGISLFPETPAILFSAHSLPQKFIDAGDPYDREIRGTISEVMKKIGGEWHLSYQSKTGPVKWLEPTTEHMLPVLAGRGVKNLLVVPISFVSDHIETLYEIDILYKDLAKDLGMRLERTESLNTSPLFIEALADIALKEMREAGWL</sequence>
<dbReference type="PANTHER" id="PTHR11108:SF1">
    <property type="entry name" value="FERROCHELATASE, MITOCHONDRIAL"/>
    <property type="match status" value="1"/>
</dbReference>
<protein>
    <recommendedName>
        <fullName evidence="7 8">Ferrochelatase</fullName>
        <ecNumber evidence="7 8">4.98.1.1</ecNumber>
    </recommendedName>
    <alternativeName>
        <fullName evidence="7">Heme synthase</fullName>
    </alternativeName>
    <alternativeName>
        <fullName evidence="7">Protoheme ferro-lyase</fullName>
    </alternativeName>
</protein>
<dbReference type="InterPro" id="IPR001015">
    <property type="entry name" value="Ferrochelatase"/>
</dbReference>
<keyword evidence="4 7" id="KW-0456">Lyase</keyword>
<evidence type="ECO:0000256" key="1">
    <source>
        <dbReference type="ARBA" id="ARBA00007718"/>
    </source>
</evidence>
<reference evidence="9" key="1">
    <citation type="journal article" date="2021" name="bioRxiv">
        <title>Unraveling nitrogen, sulfur and carbon metabolic pathways and microbial community transcriptional responses to substrate deprivation and toxicity stresses in a bioreactor mimicking anoxic brackish coastal sediment conditions.</title>
        <authorList>
            <person name="Martins P.D."/>
            <person name="Echeveste M.J."/>
            <person name="Arshad A."/>
            <person name="Kurth J."/>
            <person name="Ouboter H."/>
            <person name="Jetten M.S.M."/>
            <person name="Welte C.U."/>
        </authorList>
    </citation>
    <scope>NUCLEOTIDE SEQUENCE</scope>
    <source>
        <strain evidence="9">MAG_39</strain>
    </source>
</reference>
<comment type="similarity">
    <text evidence="1 7 8">Belongs to the ferrochelatase family.</text>
</comment>
<dbReference type="InterPro" id="IPR019772">
    <property type="entry name" value="Ferrochelatase_AS"/>
</dbReference>
<comment type="catalytic activity">
    <reaction evidence="7 8">
        <text>heme b + 2 H(+) = protoporphyrin IX + Fe(2+)</text>
        <dbReference type="Rhea" id="RHEA:22584"/>
        <dbReference type="ChEBI" id="CHEBI:15378"/>
        <dbReference type="ChEBI" id="CHEBI:29033"/>
        <dbReference type="ChEBI" id="CHEBI:57306"/>
        <dbReference type="ChEBI" id="CHEBI:60344"/>
        <dbReference type="EC" id="4.98.1.1"/>
    </reaction>
</comment>
<evidence type="ECO:0000256" key="5">
    <source>
        <dbReference type="ARBA" id="ARBA00023244"/>
    </source>
</evidence>
<dbReference type="Gene3D" id="3.40.50.1400">
    <property type="match status" value="2"/>
</dbReference>
<keyword evidence="3 7" id="KW-0350">Heme biosynthesis</keyword>
<dbReference type="GO" id="GO:0046872">
    <property type="term" value="F:metal ion binding"/>
    <property type="evidence" value="ECO:0007669"/>
    <property type="project" value="UniProtKB-KW"/>
</dbReference>
<dbReference type="AlphaFoldDB" id="A0A953J974"/>
<feature type="binding site" evidence="7">
    <location>
        <position position="207"/>
    </location>
    <ligand>
        <name>Fe(2+)</name>
        <dbReference type="ChEBI" id="CHEBI:29033"/>
    </ligand>
</feature>
<evidence type="ECO:0000313" key="10">
    <source>
        <dbReference type="Proteomes" id="UP000705867"/>
    </source>
</evidence>
<gene>
    <name evidence="7 9" type="primary">hemH</name>
    <name evidence="9" type="ORF">K8I29_11750</name>
</gene>
<dbReference type="SUPFAM" id="SSF53800">
    <property type="entry name" value="Chelatase"/>
    <property type="match status" value="1"/>
</dbReference>